<reference evidence="6" key="1">
    <citation type="submission" date="2018-11" db="EMBL/GenBank/DDBJ databases">
        <authorList>
            <consortium name="Pathogen Informatics"/>
        </authorList>
    </citation>
    <scope>NUCLEOTIDE SEQUENCE [LARGE SCALE GENOMIC DNA]</scope>
</reference>
<evidence type="ECO:0000256" key="4">
    <source>
        <dbReference type="ARBA" id="ARBA00023242"/>
    </source>
</evidence>
<keyword evidence="3 5" id="KW-0690">Ribosome biogenesis</keyword>
<gene>
    <name evidence="6" type="ORF">HPBE_LOCUS2801</name>
</gene>
<comment type="similarity">
    <text evidence="2 5">Belongs to the RRS1 family.</text>
</comment>
<comment type="subcellular location">
    <subcellularLocation>
        <location evidence="1 5">Nucleus</location>
    </subcellularLocation>
</comment>
<organism evidence="6">
    <name type="scientific">Heligmosomoides polygyrus</name>
    <name type="common">Parasitic roundworm</name>
    <dbReference type="NCBI Taxonomy" id="6339"/>
    <lineage>
        <taxon>Eukaryota</taxon>
        <taxon>Metazoa</taxon>
        <taxon>Ecdysozoa</taxon>
        <taxon>Nematoda</taxon>
        <taxon>Chromadorea</taxon>
        <taxon>Rhabditida</taxon>
        <taxon>Rhabditina</taxon>
        <taxon>Rhabditomorpha</taxon>
        <taxon>Strongyloidea</taxon>
        <taxon>Heligmosomidae</taxon>
        <taxon>Heligmosomoides</taxon>
    </lineage>
</organism>
<proteinExistence type="inferred from homology"/>
<dbReference type="GO" id="GO:0005634">
    <property type="term" value="C:nucleus"/>
    <property type="evidence" value="ECO:0007669"/>
    <property type="project" value="UniProtKB-SubCell"/>
</dbReference>
<accession>A0A3P7V1A6</accession>
<evidence type="ECO:0000256" key="1">
    <source>
        <dbReference type="ARBA" id="ARBA00004123"/>
    </source>
</evidence>
<sequence length="68" mass="8104">MFNKIWELNRKTVEGDVMAILPKSSFIMPREKKIPEKKEPTKWEKYAAEKGLKKKKKDKKVCKSIHEE</sequence>
<protein>
    <recommendedName>
        <fullName evidence="5">Ribosome biogenesis regulatory protein</fullName>
    </recommendedName>
</protein>
<evidence type="ECO:0000256" key="2">
    <source>
        <dbReference type="ARBA" id="ARBA00010077"/>
    </source>
</evidence>
<evidence type="ECO:0000256" key="5">
    <source>
        <dbReference type="RuleBase" id="RU364132"/>
    </source>
</evidence>
<dbReference type="InterPro" id="IPR007023">
    <property type="entry name" value="Ribosom_reg"/>
</dbReference>
<dbReference type="GO" id="GO:0042254">
    <property type="term" value="P:ribosome biogenesis"/>
    <property type="evidence" value="ECO:0007669"/>
    <property type="project" value="UniProtKB-KW"/>
</dbReference>
<evidence type="ECO:0000313" key="6">
    <source>
        <dbReference type="EMBL" id="VDO28367.1"/>
    </source>
</evidence>
<keyword evidence="4 5" id="KW-0539">Nucleus</keyword>
<evidence type="ECO:0000256" key="3">
    <source>
        <dbReference type="ARBA" id="ARBA00022517"/>
    </source>
</evidence>
<dbReference type="EMBL" id="UZAH01004973">
    <property type="protein sequence ID" value="VDO28367.1"/>
    <property type="molecule type" value="Genomic_DNA"/>
</dbReference>
<dbReference type="AlphaFoldDB" id="A0A3P7V1A6"/>
<name>A0A3P7V1A6_HELPZ</name>
<dbReference type="Pfam" id="PF04939">
    <property type="entry name" value="RRS1"/>
    <property type="match status" value="1"/>
</dbReference>
<comment type="function">
    <text evidence="5">Involved in ribosomal large subunit assembly.</text>
</comment>